<evidence type="ECO:0000259" key="8">
    <source>
        <dbReference type="PROSITE" id="PS50111"/>
    </source>
</evidence>
<evidence type="ECO:0000256" key="7">
    <source>
        <dbReference type="SAM" id="SignalP"/>
    </source>
</evidence>
<proteinExistence type="inferred from homology"/>
<gene>
    <name evidence="11" type="ORF">ACFSM5_09560</name>
</gene>
<evidence type="ECO:0000256" key="3">
    <source>
        <dbReference type="ARBA" id="ARBA00023224"/>
    </source>
</evidence>
<dbReference type="PANTHER" id="PTHR32089:SF112">
    <property type="entry name" value="LYSOZYME-LIKE PROTEIN-RELATED"/>
    <property type="match status" value="1"/>
</dbReference>
<keyword evidence="7" id="KW-0732">Signal</keyword>
<evidence type="ECO:0000313" key="11">
    <source>
        <dbReference type="EMBL" id="MFD2263132.1"/>
    </source>
</evidence>
<dbReference type="EMBL" id="JBHUIP010000009">
    <property type="protein sequence ID" value="MFD2263132.1"/>
    <property type="molecule type" value="Genomic_DNA"/>
</dbReference>
<comment type="caution">
    <text evidence="11">The sequence shown here is derived from an EMBL/GenBank/DDBJ whole genome shotgun (WGS) entry which is preliminary data.</text>
</comment>
<keyword evidence="12" id="KW-1185">Reference proteome</keyword>
<feature type="chain" id="PRO_5045576352" evidence="7">
    <location>
        <begin position="21"/>
        <end position="560"/>
    </location>
</feature>
<keyword evidence="2" id="KW-0997">Cell inner membrane</keyword>
<accession>A0ABW5DQ14</accession>
<keyword evidence="6" id="KW-1133">Transmembrane helix</keyword>
<evidence type="ECO:0000259" key="10">
    <source>
        <dbReference type="PROSITE" id="PS50885"/>
    </source>
</evidence>
<reference evidence="12" key="1">
    <citation type="journal article" date="2019" name="Int. J. Syst. Evol. Microbiol.">
        <title>The Global Catalogue of Microorganisms (GCM) 10K type strain sequencing project: providing services to taxonomists for standard genome sequencing and annotation.</title>
        <authorList>
            <consortium name="The Broad Institute Genomics Platform"/>
            <consortium name="The Broad Institute Genome Sequencing Center for Infectious Disease"/>
            <person name="Wu L."/>
            <person name="Ma J."/>
        </authorList>
    </citation>
    <scope>NUCLEOTIDE SEQUENCE [LARGE SCALE GENOMIC DNA]</scope>
    <source>
        <strain evidence="12">CGMCC 1.19062</strain>
    </source>
</reference>
<feature type="domain" description="T-SNARE coiled-coil homology" evidence="9">
    <location>
        <begin position="455"/>
        <end position="500"/>
    </location>
</feature>
<comment type="subcellular location">
    <subcellularLocation>
        <location evidence="1">Cell inner membrane</location>
        <topology evidence="1">Multi-pass membrane protein</topology>
    </subcellularLocation>
</comment>
<evidence type="ECO:0000256" key="5">
    <source>
        <dbReference type="PROSITE-ProRule" id="PRU00284"/>
    </source>
</evidence>
<dbReference type="PRINTS" id="PR00260">
    <property type="entry name" value="CHEMTRNSDUCR"/>
</dbReference>
<dbReference type="PROSITE" id="PS50885">
    <property type="entry name" value="HAMP"/>
    <property type="match status" value="1"/>
</dbReference>
<evidence type="ECO:0000256" key="4">
    <source>
        <dbReference type="ARBA" id="ARBA00029447"/>
    </source>
</evidence>
<dbReference type="Gene3D" id="6.10.340.10">
    <property type="match status" value="1"/>
</dbReference>
<dbReference type="PROSITE" id="PS50192">
    <property type="entry name" value="T_SNARE"/>
    <property type="match status" value="1"/>
</dbReference>
<dbReference type="InterPro" id="IPR000727">
    <property type="entry name" value="T_SNARE_dom"/>
</dbReference>
<dbReference type="Pfam" id="PF00015">
    <property type="entry name" value="MCPsignal"/>
    <property type="match status" value="1"/>
</dbReference>
<protein>
    <submittedName>
        <fullName evidence="11">Methyl-accepting chemotaxis protein</fullName>
    </submittedName>
</protein>
<evidence type="ECO:0000256" key="6">
    <source>
        <dbReference type="SAM" id="Phobius"/>
    </source>
</evidence>
<dbReference type="RefSeq" id="WP_379876104.1">
    <property type="nucleotide sequence ID" value="NZ_JBHUIP010000009.1"/>
</dbReference>
<keyword evidence="3 5" id="KW-0807">Transducer</keyword>
<feature type="domain" description="Methyl-accepting transducer" evidence="8">
    <location>
        <begin position="303"/>
        <end position="539"/>
    </location>
</feature>
<feature type="domain" description="HAMP" evidence="10">
    <location>
        <begin position="209"/>
        <end position="262"/>
    </location>
</feature>
<dbReference type="Gene3D" id="1.10.287.950">
    <property type="entry name" value="Methyl-accepting chemotaxis protein"/>
    <property type="match status" value="1"/>
</dbReference>
<keyword evidence="2" id="KW-1003">Cell membrane</keyword>
<evidence type="ECO:0000256" key="1">
    <source>
        <dbReference type="ARBA" id="ARBA00004429"/>
    </source>
</evidence>
<dbReference type="PROSITE" id="PS50111">
    <property type="entry name" value="CHEMOTAXIS_TRANSDUC_2"/>
    <property type="match status" value="1"/>
</dbReference>
<keyword evidence="6" id="KW-0472">Membrane</keyword>
<dbReference type="InterPro" id="IPR003660">
    <property type="entry name" value="HAMP_dom"/>
</dbReference>
<evidence type="ECO:0000313" key="12">
    <source>
        <dbReference type="Proteomes" id="UP001597295"/>
    </source>
</evidence>
<dbReference type="InterPro" id="IPR004089">
    <property type="entry name" value="MCPsignal_dom"/>
</dbReference>
<feature type="signal peptide" evidence="7">
    <location>
        <begin position="1"/>
        <end position="20"/>
    </location>
</feature>
<dbReference type="PANTHER" id="PTHR32089">
    <property type="entry name" value="METHYL-ACCEPTING CHEMOTAXIS PROTEIN MCPB"/>
    <property type="match status" value="1"/>
</dbReference>
<evidence type="ECO:0000259" key="9">
    <source>
        <dbReference type="PROSITE" id="PS50192"/>
    </source>
</evidence>
<dbReference type="SMART" id="SM00283">
    <property type="entry name" value="MA"/>
    <property type="match status" value="1"/>
</dbReference>
<sequence length="560" mass="58655">MRIRFHISTALLLLVLSAVAATAAVGGLALSRMALLNERFAGTAEAVGVEFRLVATLKEQVLSLAREELEAVLATDPQALSRLQASDEARRKAIAEAVAQVRGIEGMGEAVAAFDASFAQYLAAVGEVRQKAQQYDLAGAFEVSSTKSRPALEKVVAATGLLADRIAGRMADEGKAGAAFYEGVRKDTVILGIVTAFLLLAGGLWLARVRISKRMNALGEAVRRIAAGEADATVPYVNAGDELGAIARAAEILRQGEIERLRLAQSLEIERVAAQEEQRRALAQSGDAFEQVVHQHIAAIGTGSSDLVATTEQLSSLTGSTLQRMGQLSSTAEATQSYLAECRSAVGHLVQTLHGIGERIGAAGEIATQAGSEISLASKAVSELDTASSEISAVTDLISGIAEQTNLLALNATIEAARAGEAGRGFAVVASEVKTLSRQTAEATQEIARRIADIQAFTREAVGAVERIATTVGRIDDYAVQVGGVIRDQDEAGRRIESTVAALAQEVSSLDSAAGAMRDATDQTNLAASQARDATGSVDNRIRRLEADVSGFLATLRQQA</sequence>
<name>A0ABW5DQ14_9PROT</name>
<dbReference type="Proteomes" id="UP001597295">
    <property type="component" value="Unassembled WGS sequence"/>
</dbReference>
<dbReference type="SUPFAM" id="SSF58104">
    <property type="entry name" value="Methyl-accepting chemotaxis protein (MCP) signaling domain"/>
    <property type="match status" value="1"/>
</dbReference>
<evidence type="ECO:0000256" key="2">
    <source>
        <dbReference type="ARBA" id="ARBA00022519"/>
    </source>
</evidence>
<comment type="similarity">
    <text evidence="4">Belongs to the methyl-accepting chemotaxis (MCP) protein family.</text>
</comment>
<dbReference type="InterPro" id="IPR004090">
    <property type="entry name" value="Chemotax_Me-accpt_rcpt"/>
</dbReference>
<feature type="transmembrane region" description="Helical" evidence="6">
    <location>
        <begin position="189"/>
        <end position="207"/>
    </location>
</feature>
<organism evidence="11 12">
    <name type="scientific">Lacibacterium aquatile</name>
    <dbReference type="NCBI Taxonomy" id="1168082"/>
    <lineage>
        <taxon>Bacteria</taxon>
        <taxon>Pseudomonadati</taxon>
        <taxon>Pseudomonadota</taxon>
        <taxon>Alphaproteobacteria</taxon>
        <taxon>Rhodospirillales</taxon>
        <taxon>Rhodospirillaceae</taxon>
    </lineage>
</organism>
<keyword evidence="6" id="KW-0812">Transmembrane</keyword>